<organism evidence="2 3">
    <name type="scientific">Glonium stellatum</name>
    <dbReference type="NCBI Taxonomy" id="574774"/>
    <lineage>
        <taxon>Eukaryota</taxon>
        <taxon>Fungi</taxon>
        <taxon>Dikarya</taxon>
        <taxon>Ascomycota</taxon>
        <taxon>Pezizomycotina</taxon>
        <taxon>Dothideomycetes</taxon>
        <taxon>Pleosporomycetidae</taxon>
        <taxon>Gloniales</taxon>
        <taxon>Gloniaceae</taxon>
        <taxon>Glonium</taxon>
    </lineage>
</organism>
<proteinExistence type="predicted"/>
<keyword evidence="3" id="KW-1185">Reference proteome</keyword>
<dbReference type="Proteomes" id="UP000250140">
    <property type="component" value="Unassembled WGS sequence"/>
</dbReference>
<evidence type="ECO:0000256" key="1">
    <source>
        <dbReference type="SAM" id="SignalP"/>
    </source>
</evidence>
<reference evidence="2 3" key="1">
    <citation type="journal article" date="2016" name="Nat. Commun.">
        <title>Ectomycorrhizal ecology is imprinted in the genome of the dominant symbiotic fungus Cenococcum geophilum.</title>
        <authorList>
            <consortium name="DOE Joint Genome Institute"/>
            <person name="Peter M."/>
            <person name="Kohler A."/>
            <person name="Ohm R.A."/>
            <person name="Kuo A."/>
            <person name="Krutzmann J."/>
            <person name="Morin E."/>
            <person name="Arend M."/>
            <person name="Barry K.W."/>
            <person name="Binder M."/>
            <person name="Choi C."/>
            <person name="Clum A."/>
            <person name="Copeland A."/>
            <person name="Grisel N."/>
            <person name="Haridas S."/>
            <person name="Kipfer T."/>
            <person name="LaButti K."/>
            <person name="Lindquist E."/>
            <person name="Lipzen A."/>
            <person name="Maire R."/>
            <person name="Meier B."/>
            <person name="Mihaltcheva S."/>
            <person name="Molinier V."/>
            <person name="Murat C."/>
            <person name="Poggeler S."/>
            <person name="Quandt C.A."/>
            <person name="Sperisen C."/>
            <person name="Tritt A."/>
            <person name="Tisserant E."/>
            <person name="Crous P.W."/>
            <person name="Henrissat B."/>
            <person name="Nehls U."/>
            <person name="Egli S."/>
            <person name="Spatafora J.W."/>
            <person name="Grigoriev I.V."/>
            <person name="Martin F.M."/>
        </authorList>
    </citation>
    <scope>NUCLEOTIDE SEQUENCE [LARGE SCALE GENOMIC DNA]</scope>
    <source>
        <strain evidence="2 3">CBS 207.34</strain>
    </source>
</reference>
<feature type="chain" id="PRO_5034718657" evidence="1">
    <location>
        <begin position="17"/>
        <end position="234"/>
    </location>
</feature>
<accession>A0A8E2EWA4</accession>
<dbReference type="EMBL" id="KV750215">
    <property type="protein sequence ID" value="OCL05756.1"/>
    <property type="molecule type" value="Genomic_DNA"/>
</dbReference>
<gene>
    <name evidence="2" type="ORF">AOQ84DRAFT_322471</name>
</gene>
<sequence length="234" mass="24078">MKSIIALTFFLSLSLAAPQSVGPCACTSPICPLELIAECKCKNAAALACWEQYSTQGIACASPTPTPCGVVARDTVISSIPPTATACVCEQKACAQIWPESCYCENAIKKDCFDKCGGVEPVYQSCPALNAREVPTLTPYPVPTSTSASVPSTTTHPRCGGLRGTTCPAGYVCIDDPSNTSCGIACDEPGICVSDKPCSGFLGAACPKGQRCVDDPRDSCDPAEGGADCVGLCV</sequence>
<dbReference type="AlphaFoldDB" id="A0A8E2EWA4"/>
<dbReference type="OrthoDB" id="3799394at2759"/>
<protein>
    <submittedName>
        <fullName evidence="2">Uncharacterized protein</fullName>
    </submittedName>
</protein>
<evidence type="ECO:0000313" key="2">
    <source>
        <dbReference type="EMBL" id="OCL05756.1"/>
    </source>
</evidence>
<name>A0A8E2EWA4_9PEZI</name>
<evidence type="ECO:0000313" key="3">
    <source>
        <dbReference type="Proteomes" id="UP000250140"/>
    </source>
</evidence>
<feature type="signal peptide" evidence="1">
    <location>
        <begin position="1"/>
        <end position="16"/>
    </location>
</feature>
<keyword evidence="1" id="KW-0732">Signal</keyword>